<feature type="compositionally biased region" description="Basic and acidic residues" evidence="1">
    <location>
        <begin position="37"/>
        <end position="49"/>
    </location>
</feature>
<feature type="region of interest" description="Disordered" evidence="1">
    <location>
        <begin position="33"/>
        <end position="78"/>
    </location>
</feature>
<sequence>MSEVKDDFRRAMHNGVKEREKWCKVFEKNPKKALKNKVGDDATGIHDETASDAVESEALSRSRKAGRESSGEMSNSTS</sequence>
<evidence type="ECO:0000313" key="3">
    <source>
        <dbReference type="Proteomes" id="UP000292082"/>
    </source>
</evidence>
<proteinExistence type="predicted"/>
<dbReference type="EMBL" id="ML145375">
    <property type="protein sequence ID" value="TBU51158.1"/>
    <property type="molecule type" value="Genomic_DNA"/>
</dbReference>
<accession>A0A4Q9N7D4</accession>
<name>A0A4Q9N7D4_9APHY</name>
<protein>
    <submittedName>
        <fullName evidence="2">Uncharacterized protein</fullName>
    </submittedName>
</protein>
<organism evidence="2 3">
    <name type="scientific">Dichomitus squalens</name>
    <dbReference type="NCBI Taxonomy" id="114155"/>
    <lineage>
        <taxon>Eukaryota</taxon>
        <taxon>Fungi</taxon>
        <taxon>Dikarya</taxon>
        <taxon>Basidiomycota</taxon>
        <taxon>Agaricomycotina</taxon>
        <taxon>Agaricomycetes</taxon>
        <taxon>Polyporales</taxon>
        <taxon>Polyporaceae</taxon>
        <taxon>Dichomitus</taxon>
    </lineage>
</organism>
<dbReference type="Proteomes" id="UP000292082">
    <property type="component" value="Unassembled WGS sequence"/>
</dbReference>
<evidence type="ECO:0000313" key="2">
    <source>
        <dbReference type="EMBL" id="TBU51158.1"/>
    </source>
</evidence>
<dbReference type="AlphaFoldDB" id="A0A4Q9N7D4"/>
<evidence type="ECO:0000256" key="1">
    <source>
        <dbReference type="SAM" id="MobiDB-lite"/>
    </source>
</evidence>
<gene>
    <name evidence="2" type="ORF">BD310DRAFT_835111</name>
</gene>
<keyword evidence="3" id="KW-1185">Reference proteome</keyword>
<reference evidence="2 3" key="1">
    <citation type="submission" date="2019-01" db="EMBL/GenBank/DDBJ databases">
        <title>Draft genome sequences of three monokaryotic isolates of the white-rot basidiomycete fungus Dichomitus squalens.</title>
        <authorList>
            <consortium name="DOE Joint Genome Institute"/>
            <person name="Lopez S.C."/>
            <person name="Andreopoulos B."/>
            <person name="Pangilinan J."/>
            <person name="Lipzen A."/>
            <person name="Riley R."/>
            <person name="Ahrendt S."/>
            <person name="Ng V."/>
            <person name="Barry K."/>
            <person name="Daum C."/>
            <person name="Grigoriev I.V."/>
            <person name="Hilden K.S."/>
            <person name="Makela M.R."/>
            <person name="de Vries R.P."/>
        </authorList>
    </citation>
    <scope>NUCLEOTIDE SEQUENCE [LARGE SCALE GENOMIC DNA]</scope>
    <source>
        <strain evidence="2 3">CBS 464.89</strain>
    </source>
</reference>